<keyword evidence="1" id="KW-1185">Reference proteome</keyword>
<evidence type="ECO:0000313" key="1">
    <source>
        <dbReference type="Proteomes" id="UP000887565"/>
    </source>
</evidence>
<accession>A0A915HP46</accession>
<proteinExistence type="predicted"/>
<organism evidence="1 2">
    <name type="scientific">Romanomermis culicivorax</name>
    <name type="common">Nematode worm</name>
    <dbReference type="NCBI Taxonomy" id="13658"/>
    <lineage>
        <taxon>Eukaryota</taxon>
        <taxon>Metazoa</taxon>
        <taxon>Ecdysozoa</taxon>
        <taxon>Nematoda</taxon>
        <taxon>Enoplea</taxon>
        <taxon>Dorylaimia</taxon>
        <taxon>Mermithida</taxon>
        <taxon>Mermithoidea</taxon>
        <taxon>Mermithidae</taxon>
        <taxon>Romanomermis</taxon>
    </lineage>
</organism>
<dbReference type="Proteomes" id="UP000887565">
    <property type="component" value="Unplaced"/>
</dbReference>
<name>A0A915HP46_ROMCU</name>
<sequence length="82" mass="9053">MLYLVSIIPGGTICDLFSSFEKSFNDIVLHGHKVVERSPVVGHNGEGIKHYGMASQESKLDEPCNVSHILVLDIQLCLFVNI</sequence>
<dbReference type="WBParaSite" id="nRc.2.0.1.t03127-RA">
    <property type="protein sequence ID" value="nRc.2.0.1.t03127-RA"/>
    <property type="gene ID" value="nRc.2.0.1.g03127"/>
</dbReference>
<evidence type="ECO:0000313" key="2">
    <source>
        <dbReference type="WBParaSite" id="nRc.2.0.1.t03127-RA"/>
    </source>
</evidence>
<protein>
    <submittedName>
        <fullName evidence="2">Uncharacterized protein</fullName>
    </submittedName>
</protein>
<reference evidence="2" key="1">
    <citation type="submission" date="2022-11" db="UniProtKB">
        <authorList>
            <consortium name="WormBaseParasite"/>
        </authorList>
    </citation>
    <scope>IDENTIFICATION</scope>
</reference>
<dbReference type="AlphaFoldDB" id="A0A915HP46"/>